<reference evidence="1 2" key="1">
    <citation type="submission" date="2015-07" db="EMBL/GenBank/DDBJ databases">
        <title>Comparative genomics of the Sigatoka disease complex on banana suggests a link between parallel evolutionary changes in Pseudocercospora fijiensis and Pseudocercospora eumusae and increased virulence on the banana host.</title>
        <authorList>
            <person name="Chang T.-C."/>
            <person name="Salvucci A."/>
            <person name="Crous P.W."/>
            <person name="Stergiopoulos I."/>
        </authorList>
    </citation>
    <scope>NUCLEOTIDE SEQUENCE [LARGE SCALE GENOMIC DNA]</scope>
    <source>
        <strain evidence="1 2">CBS 114824</strain>
    </source>
</reference>
<organism evidence="1 2">
    <name type="scientific">Pseudocercospora eumusae</name>
    <dbReference type="NCBI Taxonomy" id="321146"/>
    <lineage>
        <taxon>Eukaryota</taxon>
        <taxon>Fungi</taxon>
        <taxon>Dikarya</taxon>
        <taxon>Ascomycota</taxon>
        <taxon>Pezizomycotina</taxon>
        <taxon>Dothideomycetes</taxon>
        <taxon>Dothideomycetidae</taxon>
        <taxon>Mycosphaerellales</taxon>
        <taxon>Mycosphaerellaceae</taxon>
        <taxon>Pseudocercospora</taxon>
    </lineage>
</organism>
<dbReference type="OrthoDB" id="3649512at2759"/>
<accession>A0A139HDT5</accession>
<dbReference type="AlphaFoldDB" id="A0A139HDT5"/>
<protein>
    <submittedName>
        <fullName evidence="1">Uncharacterized protein</fullName>
    </submittedName>
</protein>
<gene>
    <name evidence="1" type="ORF">AC578_3136</name>
</gene>
<name>A0A139HDT5_9PEZI</name>
<comment type="caution">
    <text evidence="1">The sequence shown here is derived from an EMBL/GenBank/DDBJ whole genome shotgun (WGS) entry which is preliminary data.</text>
</comment>
<dbReference type="EMBL" id="LFZN01000070">
    <property type="protein sequence ID" value="KXT00587.1"/>
    <property type="molecule type" value="Genomic_DNA"/>
</dbReference>
<evidence type="ECO:0000313" key="2">
    <source>
        <dbReference type="Proteomes" id="UP000070133"/>
    </source>
</evidence>
<proteinExistence type="predicted"/>
<keyword evidence="2" id="KW-1185">Reference proteome</keyword>
<sequence length="134" mass="15380">MDPEYFNQAFLPTSRNHRDPPVPFLLNLPFELRHRILIHALKQKGTIEIQYPAWAGLQVFDQPLFQTCRSLRSEAVKAFYETNDLFDRLSLNWEFAASLAQKLCIYDTELSSLGISRPDATTATSANKHLPSEQ</sequence>
<evidence type="ECO:0000313" key="1">
    <source>
        <dbReference type="EMBL" id="KXT00587.1"/>
    </source>
</evidence>
<dbReference type="Proteomes" id="UP000070133">
    <property type="component" value="Unassembled WGS sequence"/>
</dbReference>